<dbReference type="CDD" id="cd09021">
    <property type="entry name" value="Aldose_epim_Ec_YphB"/>
    <property type="match status" value="1"/>
</dbReference>
<dbReference type="InterPro" id="IPR014718">
    <property type="entry name" value="GH-type_carb-bd"/>
</dbReference>
<gene>
    <name evidence="1" type="ORF">BGL_1c23610</name>
</gene>
<dbReference type="InterPro" id="IPR011013">
    <property type="entry name" value="Gal_mutarotase_sf_dom"/>
</dbReference>
<reference evidence="2" key="1">
    <citation type="submission" date="2011-03" db="EMBL/GenBank/DDBJ databases">
        <authorList>
            <person name="Voget S."/>
            <person name="Streit W.R."/>
            <person name="Jaeger K.E."/>
            <person name="Daniel R."/>
        </authorList>
    </citation>
    <scope>NUCLEOTIDE SEQUENCE [LARGE SCALE GENOMIC DNA]</scope>
    <source>
        <strain evidence="2">PG1</strain>
    </source>
</reference>
<dbReference type="Proteomes" id="UP000031838">
    <property type="component" value="Chromosome 1"/>
</dbReference>
<proteinExistence type="predicted"/>
<name>A0A0B6RU30_BURPL</name>
<dbReference type="InterPro" id="IPR008183">
    <property type="entry name" value="Aldose_1/G6P_1-epimerase"/>
</dbReference>
<dbReference type="Gene3D" id="2.70.98.10">
    <property type="match status" value="1"/>
</dbReference>
<accession>A0A0B6RU30</accession>
<organism evidence="1 2">
    <name type="scientific">Burkholderia plantarii</name>
    <dbReference type="NCBI Taxonomy" id="41899"/>
    <lineage>
        <taxon>Bacteria</taxon>
        <taxon>Pseudomonadati</taxon>
        <taxon>Pseudomonadota</taxon>
        <taxon>Betaproteobacteria</taxon>
        <taxon>Burkholderiales</taxon>
        <taxon>Burkholderiaceae</taxon>
        <taxon>Burkholderia</taxon>
    </lineage>
</organism>
<evidence type="ECO:0000313" key="1">
    <source>
        <dbReference type="EMBL" id="AJK46863.1"/>
    </source>
</evidence>
<dbReference type="HOGENOM" id="CLU_052486_0_0_4"/>
<dbReference type="SUPFAM" id="SSF74650">
    <property type="entry name" value="Galactose mutarotase-like"/>
    <property type="match status" value="1"/>
</dbReference>
<keyword evidence="1" id="KW-0413">Isomerase</keyword>
<dbReference type="GO" id="GO:0030246">
    <property type="term" value="F:carbohydrate binding"/>
    <property type="evidence" value="ECO:0007669"/>
    <property type="project" value="InterPro"/>
</dbReference>
<dbReference type="GO" id="GO:0004034">
    <property type="term" value="F:aldose 1-epimerase activity"/>
    <property type="evidence" value="ECO:0007669"/>
    <property type="project" value="UniProtKB-EC"/>
</dbReference>
<dbReference type="AlphaFoldDB" id="A0A0B6RU30"/>
<dbReference type="KEGG" id="bgp:BGL_1c23610"/>
<protein>
    <submittedName>
        <fullName evidence="1">Aldose 1-epimerase</fullName>
        <ecNumber evidence="1">5.1.3.3</ecNumber>
    </submittedName>
</protein>
<keyword evidence="2" id="KW-1185">Reference proteome</keyword>
<sequence>MRRRPTSLPSSSSVAADLDPAILDDPSLVVLRAGARRVVLAPAFGGAIAAFYDAAASGPVHWFRPTGRAALDGGDPLQMASFPLLPYCNRIREGRFRFDGREWHLPMGSGPLRHALHGHAWRLPWEIVARDGSSAELRFGWTPPAGAGSAGEPGWPFRYEARQRFKLGEAGLVLRLSARNLDSRPMPFGFGLHPYYPRTARTRIETRVRAMWHSDGELLPTSLGAHPAVDALAAGLVLDAVALDNNFTGWSREAVIHWPESRRRLTMRADAPLDHFVLYSPAGEPFFCAEPVSNTTDWLNLDLPAGERGGGLLAPGESVAATVTWLPAWDD</sequence>
<reference evidence="1 2" key="2">
    <citation type="journal article" date="2016" name="Appl. Microbiol. Biotechnol.">
        <title>Mutations improving production and secretion of extracellular lipase by Burkholderia glumae PG1.</title>
        <authorList>
            <person name="Knapp A."/>
            <person name="Voget S."/>
            <person name="Gao R."/>
            <person name="Zaburannyi N."/>
            <person name="Krysciak D."/>
            <person name="Breuer M."/>
            <person name="Hauer B."/>
            <person name="Streit W.R."/>
            <person name="Muller R."/>
            <person name="Daniel R."/>
            <person name="Jaeger K.E."/>
        </authorList>
    </citation>
    <scope>NUCLEOTIDE SEQUENCE [LARGE SCALE GENOMIC DNA]</scope>
    <source>
        <strain evidence="1 2">PG1</strain>
    </source>
</reference>
<dbReference type="EC" id="5.1.3.3" evidence="1"/>
<dbReference type="EMBL" id="CP002580">
    <property type="protein sequence ID" value="AJK46863.1"/>
    <property type="molecule type" value="Genomic_DNA"/>
</dbReference>
<evidence type="ECO:0000313" key="2">
    <source>
        <dbReference type="Proteomes" id="UP000031838"/>
    </source>
</evidence>
<dbReference type="GO" id="GO:0005975">
    <property type="term" value="P:carbohydrate metabolic process"/>
    <property type="evidence" value="ECO:0007669"/>
    <property type="project" value="InterPro"/>
</dbReference>
<dbReference type="Pfam" id="PF01263">
    <property type="entry name" value="Aldose_epim"/>
    <property type="match status" value="1"/>
</dbReference>